<feature type="binding site" evidence="5">
    <location>
        <position position="282"/>
    </location>
    <ligand>
        <name>pyridoxal 5'-phosphate</name>
        <dbReference type="ChEBI" id="CHEBI:597326"/>
    </ligand>
</feature>
<keyword evidence="3 5" id="KW-0808">Transferase</keyword>
<keyword evidence="5" id="KW-0055">Arginine biosynthesis</keyword>
<evidence type="ECO:0000313" key="7">
    <source>
        <dbReference type="Proteomes" id="UP000515860"/>
    </source>
</evidence>
<feature type="binding site" evidence="5">
    <location>
        <position position="281"/>
    </location>
    <ligand>
        <name>N(2)-acetyl-L-ornithine</name>
        <dbReference type="ChEBI" id="CHEBI:57805"/>
    </ligand>
</feature>
<dbReference type="GO" id="GO:0003992">
    <property type="term" value="F:N2-acetyl-L-ornithine:2-oxoglutarate 5-aminotransferase activity"/>
    <property type="evidence" value="ECO:0007669"/>
    <property type="project" value="UniProtKB-UniRule"/>
</dbReference>
<dbReference type="InterPro" id="IPR015421">
    <property type="entry name" value="PyrdxlP-dep_Trfase_major"/>
</dbReference>
<dbReference type="InterPro" id="IPR005814">
    <property type="entry name" value="Aminotrans_3"/>
</dbReference>
<dbReference type="GO" id="GO:0042802">
    <property type="term" value="F:identical protein binding"/>
    <property type="evidence" value="ECO:0007669"/>
    <property type="project" value="TreeGrafter"/>
</dbReference>
<dbReference type="GO" id="GO:0005737">
    <property type="term" value="C:cytoplasm"/>
    <property type="evidence" value="ECO:0007669"/>
    <property type="project" value="UniProtKB-SubCell"/>
</dbReference>
<feature type="binding site" evidence="5">
    <location>
        <position position="141"/>
    </location>
    <ligand>
        <name>N(2)-acetyl-L-ornithine</name>
        <dbReference type="ChEBI" id="CHEBI:57805"/>
    </ligand>
</feature>
<dbReference type="RefSeq" id="WP_249329642.1">
    <property type="nucleotide sequence ID" value="NZ_CP060635.1"/>
</dbReference>
<comment type="pathway">
    <text evidence="5">Amino-acid biosynthesis; L-arginine biosynthesis; N(2)-acetyl-L-ornithine from L-glutamate: step 4/4.</text>
</comment>
<dbReference type="UniPathway" id="UPA00068">
    <property type="reaction ID" value="UER00109"/>
</dbReference>
<dbReference type="EC" id="2.6.1.11" evidence="5"/>
<proteinExistence type="inferred from homology"/>
<gene>
    <name evidence="5" type="primary">argD</name>
    <name evidence="6" type="ORF">H9Q79_08575</name>
</gene>
<dbReference type="EMBL" id="CP060635">
    <property type="protein sequence ID" value="QNM10300.1"/>
    <property type="molecule type" value="Genomic_DNA"/>
</dbReference>
<dbReference type="KEGG" id="whj:H9Q79_08575"/>
<dbReference type="InterPro" id="IPR004636">
    <property type="entry name" value="AcOrn/SuccOrn_fam"/>
</dbReference>
<dbReference type="Gene3D" id="3.40.640.10">
    <property type="entry name" value="Type I PLP-dependent aspartate aminotransferase-like (Major domain)"/>
    <property type="match status" value="1"/>
</dbReference>
<dbReference type="PROSITE" id="PS00600">
    <property type="entry name" value="AA_TRANSFER_CLASS_3"/>
    <property type="match status" value="1"/>
</dbReference>
<dbReference type="GO" id="GO:0006526">
    <property type="term" value="P:L-arginine biosynthetic process"/>
    <property type="evidence" value="ECO:0007669"/>
    <property type="project" value="UniProtKB-UniRule"/>
</dbReference>
<organism evidence="6 7">
    <name type="scientific">Wansuia hejianensis</name>
    <dbReference type="NCBI Taxonomy" id="2763667"/>
    <lineage>
        <taxon>Bacteria</taxon>
        <taxon>Bacillati</taxon>
        <taxon>Bacillota</taxon>
        <taxon>Clostridia</taxon>
        <taxon>Lachnospirales</taxon>
        <taxon>Lachnospiraceae</taxon>
        <taxon>Wansuia</taxon>
    </lineage>
</organism>
<accession>A0A7G9GHL8</accession>
<comment type="miscellaneous">
    <text evidence="5">May also have succinyldiaminopimelate aminotransferase activity, thus carrying out the corresponding step in lysine biosynthesis.</text>
</comment>
<dbReference type="GO" id="GO:0030170">
    <property type="term" value="F:pyridoxal phosphate binding"/>
    <property type="evidence" value="ECO:0007669"/>
    <property type="project" value="InterPro"/>
</dbReference>
<dbReference type="InterPro" id="IPR015422">
    <property type="entry name" value="PyrdxlP-dep_Trfase_small"/>
</dbReference>
<keyword evidence="1 5" id="KW-0032">Aminotransferase</keyword>
<keyword evidence="7" id="KW-1185">Reference proteome</keyword>
<dbReference type="Pfam" id="PF00202">
    <property type="entry name" value="Aminotran_3"/>
    <property type="match status" value="1"/>
</dbReference>
<comment type="subunit">
    <text evidence="5">Homodimer.</text>
</comment>
<comment type="cofactor">
    <cofactor evidence="5">
        <name>pyridoxal 5'-phosphate</name>
        <dbReference type="ChEBI" id="CHEBI:597326"/>
    </cofactor>
    <text evidence="5">Binds 1 pyridoxal phosphate per subunit.</text>
</comment>
<dbReference type="InterPro" id="IPR050103">
    <property type="entry name" value="Class-III_PLP-dep_AT"/>
</dbReference>
<reference evidence="6 7" key="1">
    <citation type="submission" date="2020-08" db="EMBL/GenBank/DDBJ databases">
        <authorList>
            <person name="Liu C."/>
            <person name="Sun Q."/>
        </authorList>
    </citation>
    <scope>NUCLEOTIDE SEQUENCE [LARGE SCALE GENOMIC DNA]</scope>
    <source>
        <strain evidence="6 7">NSJ-29</strain>
    </source>
</reference>
<keyword evidence="5" id="KW-0963">Cytoplasm</keyword>
<keyword evidence="2 5" id="KW-0028">Amino-acid biosynthesis</keyword>
<dbReference type="NCBIfam" id="TIGR00707">
    <property type="entry name" value="argD"/>
    <property type="match status" value="1"/>
</dbReference>
<dbReference type="InterPro" id="IPR015424">
    <property type="entry name" value="PyrdxlP-dep_Trfase"/>
</dbReference>
<sequence>MEMIDYMKMADHYVLHTYNRFPVVFERGKGVRLYDTDGKEYLDFAAGIAVFGLGYGNETYNAALKDQIDKIIHTSNLYYNIPMAEAAKKLTEASGMDKVFFTNSGTEAIEGAIKVARKYAWLKDGGADHEIIAMNHSFHGRSLGALSVTGNAYYQEPFKPLIGGIRFADFNDLDSVKAQITPRTCAVILETIQGEGGIYPAEEEFLKGVRALCDERDILLILDEIQCGMGRSGSMFAWQEYGVEPDVMTCAKALGCGVPVGAFVLNKKTAEQSLVPGDHGTTYGGNPLACRAVSTVFDLFASEHIVEHVQKTAPYLEKKLDELAAEYDFISARRGKGFIQGLVIEGRKVGDIVAKCLEKGLVVISAGTNVLRFVPPLIVTEADIDEMTAKLREALK</sequence>
<comment type="similarity">
    <text evidence="5">Belongs to the class-III pyridoxal-phosphate-dependent aminotransferase family. ArgD subfamily.</text>
</comment>
<feature type="binding site" evidence="5">
    <location>
        <begin position="105"/>
        <end position="106"/>
    </location>
    <ligand>
        <name>pyridoxal 5'-phosphate</name>
        <dbReference type="ChEBI" id="CHEBI:597326"/>
    </ligand>
</feature>
<dbReference type="NCBIfam" id="NF002325">
    <property type="entry name" value="PRK01278.1"/>
    <property type="match status" value="1"/>
</dbReference>
<dbReference type="FunFam" id="3.40.640.10:FF:000004">
    <property type="entry name" value="Acetylornithine aminotransferase"/>
    <property type="match status" value="1"/>
</dbReference>
<dbReference type="SUPFAM" id="SSF53383">
    <property type="entry name" value="PLP-dependent transferases"/>
    <property type="match status" value="1"/>
</dbReference>
<dbReference type="Gene3D" id="3.90.1150.10">
    <property type="entry name" value="Aspartate Aminotransferase, domain 1"/>
    <property type="match status" value="1"/>
</dbReference>
<name>A0A7G9GHL8_9FIRM</name>
<feature type="binding site" evidence="5">
    <location>
        <begin position="223"/>
        <end position="226"/>
    </location>
    <ligand>
        <name>pyridoxal 5'-phosphate</name>
        <dbReference type="ChEBI" id="CHEBI:597326"/>
    </ligand>
</feature>
<dbReference type="PIRSF" id="PIRSF000521">
    <property type="entry name" value="Transaminase_4ab_Lys_Orn"/>
    <property type="match status" value="1"/>
</dbReference>
<evidence type="ECO:0000256" key="4">
    <source>
        <dbReference type="ARBA" id="ARBA00022898"/>
    </source>
</evidence>
<evidence type="ECO:0000256" key="2">
    <source>
        <dbReference type="ARBA" id="ARBA00022605"/>
    </source>
</evidence>
<comment type="subcellular location">
    <subcellularLocation>
        <location evidence="5">Cytoplasm</location>
    </subcellularLocation>
</comment>
<feature type="modified residue" description="N6-(pyridoxal phosphate)lysine" evidence="5">
    <location>
        <position position="252"/>
    </location>
</feature>
<dbReference type="InterPro" id="IPR049704">
    <property type="entry name" value="Aminotrans_3_PPA_site"/>
</dbReference>
<evidence type="ECO:0000256" key="1">
    <source>
        <dbReference type="ARBA" id="ARBA00022576"/>
    </source>
</evidence>
<protein>
    <recommendedName>
        <fullName evidence="5">Acetylornithine aminotransferase</fullName>
        <shortName evidence="5">ACOAT</shortName>
        <ecNumber evidence="5">2.6.1.11</ecNumber>
    </recommendedName>
</protein>
<evidence type="ECO:0000313" key="6">
    <source>
        <dbReference type="EMBL" id="QNM10300.1"/>
    </source>
</evidence>
<feature type="binding site" evidence="5">
    <location>
        <position position="138"/>
    </location>
    <ligand>
        <name>pyridoxal 5'-phosphate</name>
        <dbReference type="ChEBI" id="CHEBI:597326"/>
    </ligand>
</feature>
<dbReference type="PANTHER" id="PTHR11986:SF79">
    <property type="entry name" value="ACETYLORNITHINE AMINOTRANSFERASE, MITOCHONDRIAL"/>
    <property type="match status" value="1"/>
</dbReference>
<keyword evidence="4 5" id="KW-0663">Pyridoxal phosphate</keyword>
<evidence type="ECO:0000256" key="3">
    <source>
        <dbReference type="ARBA" id="ARBA00022679"/>
    </source>
</evidence>
<dbReference type="CDD" id="cd00610">
    <property type="entry name" value="OAT_like"/>
    <property type="match status" value="1"/>
</dbReference>
<dbReference type="Proteomes" id="UP000515860">
    <property type="component" value="Chromosome"/>
</dbReference>
<evidence type="ECO:0000256" key="5">
    <source>
        <dbReference type="HAMAP-Rule" id="MF_01107"/>
    </source>
</evidence>
<dbReference type="AlphaFoldDB" id="A0A7G9GHL8"/>
<comment type="catalytic activity">
    <reaction evidence="5">
        <text>N(2)-acetyl-L-ornithine + 2-oxoglutarate = N-acetyl-L-glutamate 5-semialdehyde + L-glutamate</text>
        <dbReference type="Rhea" id="RHEA:18049"/>
        <dbReference type="ChEBI" id="CHEBI:16810"/>
        <dbReference type="ChEBI" id="CHEBI:29123"/>
        <dbReference type="ChEBI" id="CHEBI:29985"/>
        <dbReference type="ChEBI" id="CHEBI:57805"/>
        <dbReference type="EC" id="2.6.1.11"/>
    </reaction>
</comment>
<dbReference type="PANTHER" id="PTHR11986">
    <property type="entry name" value="AMINOTRANSFERASE CLASS III"/>
    <property type="match status" value="1"/>
</dbReference>
<dbReference type="HAMAP" id="MF_01107">
    <property type="entry name" value="ArgD_aminotrans_3"/>
    <property type="match status" value="1"/>
</dbReference>